<keyword evidence="8 10" id="KW-0720">Serine protease</keyword>
<dbReference type="InterPro" id="IPR023828">
    <property type="entry name" value="Peptidase_S8_Ser-AS"/>
</dbReference>
<dbReference type="InterPro" id="IPR022398">
    <property type="entry name" value="Peptidase_S8_His-AS"/>
</dbReference>
<dbReference type="EMBL" id="BMFR01000025">
    <property type="protein sequence ID" value="GGG87143.1"/>
    <property type="molecule type" value="Genomic_DNA"/>
</dbReference>
<gene>
    <name evidence="13" type="primary">isp</name>
    <name evidence="13" type="ORF">GCM10011398_36230</name>
</gene>
<evidence type="ECO:0000256" key="10">
    <source>
        <dbReference type="PROSITE-ProRule" id="PRU01240"/>
    </source>
</evidence>
<keyword evidence="14" id="KW-1185">Reference proteome</keyword>
<evidence type="ECO:0000259" key="12">
    <source>
        <dbReference type="Pfam" id="PF00082"/>
    </source>
</evidence>
<evidence type="ECO:0000313" key="13">
    <source>
        <dbReference type="EMBL" id="GGG87143.1"/>
    </source>
</evidence>
<keyword evidence="9" id="KW-0106">Calcium</keyword>
<evidence type="ECO:0000256" key="6">
    <source>
        <dbReference type="ARBA" id="ARBA00022723"/>
    </source>
</evidence>
<keyword evidence="4" id="KW-0964">Secreted</keyword>
<comment type="cofactor">
    <cofactor evidence="1">
        <name>Ca(2+)</name>
        <dbReference type="ChEBI" id="CHEBI:29108"/>
    </cofactor>
</comment>
<reference evidence="13" key="2">
    <citation type="submission" date="2020-09" db="EMBL/GenBank/DDBJ databases">
        <authorList>
            <person name="Sun Q."/>
            <person name="Zhou Y."/>
        </authorList>
    </citation>
    <scope>NUCLEOTIDE SEQUENCE</scope>
    <source>
        <strain evidence="13">CGMCC 1.12754</strain>
    </source>
</reference>
<dbReference type="CDD" id="cd07477">
    <property type="entry name" value="Peptidases_S8_Subtilisin_subset"/>
    <property type="match status" value="1"/>
</dbReference>
<dbReference type="InterPro" id="IPR036852">
    <property type="entry name" value="Peptidase_S8/S53_dom_sf"/>
</dbReference>
<evidence type="ECO:0000256" key="9">
    <source>
        <dbReference type="ARBA" id="ARBA00022837"/>
    </source>
</evidence>
<dbReference type="PROSITE" id="PS00136">
    <property type="entry name" value="SUBTILASE_ASP"/>
    <property type="match status" value="1"/>
</dbReference>
<evidence type="ECO:0000256" key="7">
    <source>
        <dbReference type="ARBA" id="ARBA00022801"/>
    </source>
</evidence>
<dbReference type="PRINTS" id="PR00723">
    <property type="entry name" value="SUBTILISIN"/>
</dbReference>
<dbReference type="GO" id="GO:0006508">
    <property type="term" value="P:proteolysis"/>
    <property type="evidence" value="ECO:0007669"/>
    <property type="project" value="UniProtKB-KW"/>
</dbReference>
<name>A0A917MA27_9BACI</name>
<organism evidence="13 14">
    <name type="scientific">Virgibacillus oceani</name>
    <dbReference type="NCBI Taxonomy" id="1479511"/>
    <lineage>
        <taxon>Bacteria</taxon>
        <taxon>Bacillati</taxon>
        <taxon>Bacillota</taxon>
        <taxon>Bacilli</taxon>
        <taxon>Bacillales</taxon>
        <taxon>Bacillaceae</taxon>
        <taxon>Virgibacillus</taxon>
    </lineage>
</organism>
<dbReference type="InterPro" id="IPR023827">
    <property type="entry name" value="Peptidase_S8_Asp-AS"/>
</dbReference>
<evidence type="ECO:0000256" key="2">
    <source>
        <dbReference type="ARBA" id="ARBA00004613"/>
    </source>
</evidence>
<dbReference type="InterPro" id="IPR000209">
    <property type="entry name" value="Peptidase_S8/S53_dom"/>
</dbReference>
<accession>A0A917MA27</accession>
<keyword evidence="7 10" id="KW-0378">Hydrolase</keyword>
<dbReference type="PROSITE" id="PS00137">
    <property type="entry name" value="SUBTILASE_HIS"/>
    <property type="match status" value="1"/>
</dbReference>
<reference evidence="13" key="1">
    <citation type="journal article" date="2014" name="Int. J. Syst. Evol. Microbiol.">
        <title>Complete genome sequence of Corynebacterium casei LMG S-19264T (=DSM 44701T), isolated from a smear-ripened cheese.</title>
        <authorList>
            <consortium name="US DOE Joint Genome Institute (JGI-PGF)"/>
            <person name="Walter F."/>
            <person name="Albersmeier A."/>
            <person name="Kalinowski J."/>
            <person name="Ruckert C."/>
        </authorList>
    </citation>
    <scope>NUCLEOTIDE SEQUENCE</scope>
    <source>
        <strain evidence="13">CGMCC 1.12754</strain>
    </source>
</reference>
<feature type="active site" description="Charge relay system" evidence="10">
    <location>
        <position position="251"/>
    </location>
</feature>
<dbReference type="SUPFAM" id="SSF52743">
    <property type="entry name" value="Subtilisin-like"/>
    <property type="match status" value="1"/>
</dbReference>
<dbReference type="PANTHER" id="PTHR43806:SF11">
    <property type="entry name" value="CEREVISIN-RELATED"/>
    <property type="match status" value="1"/>
</dbReference>
<dbReference type="RefSeq" id="WP_188456784.1">
    <property type="nucleotide sequence ID" value="NZ_BMFR01000025.1"/>
</dbReference>
<dbReference type="InterPro" id="IPR015500">
    <property type="entry name" value="Peptidase_S8_subtilisin-rel"/>
</dbReference>
<comment type="similarity">
    <text evidence="3 10 11">Belongs to the peptidase S8 family.</text>
</comment>
<keyword evidence="6" id="KW-0479">Metal-binding</keyword>
<feature type="domain" description="Peptidase S8/S53" evidence="12">
    <location>
        <begin position="40"/>
        <end position="290"/>
    </location>
</feature>
<evidence type="ECO:0000256" key="11">
    <source>
        <dbReference type="RuleBase" id="RU003355"/>
    </source>
</evidence>
<dbReference type="InterPro" id="IPR034202">
    <property type="entry name" value="Subtilisin_Carlsberg-like"/>
</dbReference>
<sequence length="336" mass="36128">MSKIHLIPYEIEEIYEATSKIPDGVTMIQAPEVWEDAEKGSGNVVAIIDTGCQIDHPDLKERIIDGKNFTSDYSGDQNNYEDNNGHGTHVAGTIAASSKQDSGIAGVAPGANLLIVKVLSGQGSGEYQWIIDGINYAIDWKGPNGETVRTISMSLGGPNDVPELYEAIKRAVDAGIPVVCAAGNEGDDRTDTDEFAYPGAYNEVIQVGAVDFNKRIAPFSNTNDEIDLVAPGVEILSTYTGSKYAKLSGTSMATPHVSGSIALIINIAEKQFNRRLSEAELYAQLIRRTVPLGYPKSAEGNGLVALDILNQFENLFKSFHTTVNTPITDNAFVSKV</sequence>
<dbReference type="PANTHER" id="PTHR43806">
    <property type="entry name" value="PEPTIDASE S8"/>
    <property type="match status" value="1"/>
</dbReference>
<dbReference type="Pfam" id="PF00082">
    <property type="entry name" value="Peptidase_S8"/>
    <property type="match status" value="1"/>
</dbReference>
<dbReference type="GO" id="GO:0005576">
    <property type="term" value="C:extracellular region"/>
    <property type="evidence" value="ECO:0007669"/>
    <property type="project" value="UniProtKB-SubCell"/>
</dbReference>
<evidence type="ECO:0000313" key="14">
    <source>
        <dbReference type="Proteomes" id="UP000622860"/>
    </source>
</evidence>
<dbReference type="AlphaFoldDB" id="A0A917MA27"/>
<proteinExistence type="inferred from homology"/>
<evidence type="ECO:0000256" key="5">
    <source>
        <dbReference type="ARBA" id="ARBA00022670"/>
    </source>
</evidence>
<feature type="active site" description="Charge relay system" evidence="10">
    <location>
        <position position="49"/>
    </location>
</feature>
<dbReference type="PROSITE" id="PS51892">
    <property type="entry name" value="SUBTILASE"/>
    <property type="match status" value="1"/>
</dbReference>
<evidence type="ECO:0000256" key="4">
    <source>
        <dbReference type="ARBA" id="ARBA00022525"/>
    </source>
</evidence>
<dbReference type="GO" id="GO:0046872">
    <property type="term" value="F:metal ion binding"/>
    <property type="evidence" value="ECO:0007669"/>
    <property type="project" value="UniProtKB-KW"/>
</dbReference>
<dbReference type="GO" id="GO:0004252">
    <property type="term" value="F:serine-type endopeptidase activity"/>
    <property type="evidence" value="ECO:0007669"/>
    <property type="project" value="UniProtKB-UniRule"/>
</dbReference>
<comment type="caution">
    <text evidence="13">The sequence shown here is derived from an EMBL/GenBank/DDBJ whole genome shotgun (WGS) entry which is preliminary data.</text>
</comment>
<dbReference type="Proteomes" id="UP000622860">
    <property type="component" value="Unassembled WGS sequence"/>
</dbReference>
<evidence type="ECO:0000256" key="1">
    <source>
        <dbReference type="ARBA" id="ARBA00001913"/>
    </source>
</evidence>
<protein>
    <submittedName>
        <fullName evidence="13">Serine protease</fullName>
    </submittedName>
</protein>
<dbReference type="Gene3D" id="3.40.50.200">
    <property type="entry name" value="Peptidase S8/S53 domain"/>
    <property type="match status" value="1"/>
</dbReference>
<keyword evidence="5 10" id="KW-0645">Protease</keyword>
<dbReference type="InterPro" id="IPR050131">
    <property type="entry name" value="Peptidase_S8_subtilisin-like"/>
</dbReference>
<evidence type="ECO:0000256" key="8">
    <source>
        <dbReference type="ARBA" id="ARBA00022825"/>
    </source>
</evidence>
<dbReference type="PROSITE" id="PS00138">
    <property type="entry name" value="SUBTILASE_SER"/>
    <property type="match status" value="1"/>
</dbReference>
<evidence type="ECO:0000256" key="3">
    <source>
        <dbReference type="ARBA" id="ARBA00011073"/>
    </source>
</evidence>
<feature type="active site" description="Charge relay system" evidence="10">
    <location>
        <position position="86"/>
    </location>
</feature>
<comment type="subcellular location">
    <subcellularLocation>
        <location evidence="2">Secreted</location>
    </subcellularLocation>
</comment>